<dbReference type="InterPro" id="IPR039426">
    <property type="entry name" value="TonB-dep_rcpt-like"/>
</dbReference>
<name>A0ABS0FC28_9FLAO</name>
<keyword evidence="5 7" id="KW-0472">Membrane</keyword>
<evidence type="ECO:0000256" key="5">
    <source>
        <dbReference type="ARBA" id="ARBA00023136"/>
    </source>
</evidence>
<evidence type="ECO:0000256" key="4">
    <source>
        <dbReference type="ARBA" id="ARBA00022692"/>
    </source>
</evidence>
<evidence type="ECO:0000256" key="7">
    <source>
        <dbReference type="PROSITE-ProRule" id="PRU01360"/>
    </source>
</evidence>
<keyword evidence="4 7" id="KW-0812">Transmembrane</keyword>
<comment type="similarity">
    <text evidence="7">Belongs to the TonB-dependent receptor family.</text>
</comment>
<keyword evidence="6 7" id="KW-0998">Cell outer membrane</keyword>
<keyword evidence="8" id="KW-0732">Signal</keyword>
<evidence type="ECO:0000313" key="11">
    <source>
        <dbReference type="Proteomes" id="UP000660070"/>
    </source>
</evidence>
<keyword evidence="2 7" id="KW-0813">Transport</keyword>
<dbReference type="InterPro" id="IPR008969">
    <property type="entry name" value="CarboxyPept-like_regulatory"/>
</dbReference>
<proteinExistence type="inferred from homology"/>
<reference evidence="10 11" key="1">
    <citation type="submission" date="2020-11" db="EMBL/GenBank/DDBJ databases">
        <title>Kaistella gelatinilytica sp. nov., a flavobacterium isolated from Antarctic Soil.</title>
        <authorList>
            <person name="Li J."/>
        </authorList>
    </citation>
    <scope>NUCLEOTIDE SEQUENCE [LARGE SCALE GENOMIC DNA]</scope>
    <source>
        <strain evidence="10 11">G5-32</strain>
    </source>
</reference>
<dbReference type="InterPro" id="IPR023996">
    <property type="entry name" value="TonB-dep_OMP_SusC/RagA"/>
</dbReference>
<feature type="chain" id="PRO_5047367160" evidence="8">
    <location>
        <begin position="19"/>
        <end position="1069"/>
    </location>
</feature>
<dbReference type="NCBIfam" id="TIGR04056">
    <property type="entry name" value="OMP_RagA_SusC"/>
    <property type="match status" value="1"/>
</dbReference>
<dbReference type="InterPro" id="IPR037066">
    <property type="entry name" value="Plug_dom_sf"/>
</dbReference>
<feature type="domain" description="TonB-dependent receptor plug" evidence="9">
    <location>
        <begin position="118"/>
        <end position="222"/>
    </location>
</feature>
<dbReference type="InterPro" id="IPR023997">
    <property type="entry name" value="TonB-dep_OMP_SusC/RagA_CS"/>
</dbReference>
<evidence type="ECO:0000313" key="10">
    <source>
        <dbReference type="EMBL" id="MBF8457238.1"/>
    </source>
</evidence>
<feature type="signal peptide" evidence="8">
    <location>
        <begin position="1"/>
        <end position="18"/>
    </location>
</feature>
<gene>
    <name evidence="10" type="ORF">IV494_08585</name>
</gene>
<dbReference type="EMBL" id="JADPVI010000002">
    <property type="protein sequence ID" value="MBF8457238.1"/>
    <property type="molecule type" value="Genomic_DNA"/>
</dbReference>
<accession>A0ABS0FC28</accession>
<evidence type="ECO:0000256" key="2">
    <source>
        <dbReference type="ARBA" id="ARBA00022448"/>
    </source>
</evidence>
<dbReference type="InterPro" id="IPR036942">
    <property type="entry name" value="Beta-barrel_TonB_sf"/>
</dbReference>
<evidence type="ECO:0000259" key="9">
    <source>
        <dbReference type="Pfam" id="PF07715"/>
    </source>
</evidence>
<dbReference type="Pfam" id="PF07715">
    <property type="entry name" value="Plug"/>
    <property type="match status" value="1"/>
</dbReference>
<dbReference type="Gene3D" id="2.60.40.1120">
    <property type="entry name" value="Carboxypeptidase-like, regulatory domain"/>
    <property type="match status" value="1"/>
</dbReference>
<keyword evidence="11" id="KW-1185">Reference proteome</keyword>
<keyword evidence="3 7" id="KW-1134">Transmembrane beta strand</keyword>
<evidence type="ECO:0000256" key="1">
    <source>
        <dbReference type="ARBA" id="ARBA00004571"/>
    </source>
</evidence>
<evidence type="ECO:0000256" key="6">
    <source>
        <dbReference type="ARBA" id="ARBA00023237"/>
    </source>
</evidence>
<sequence>MKKYLLVPIICCYTMIFAQQQLTGVVLDSTTAKPIAGIRIAVPATQAVTLTNNDGRFNITIADNSPKSITLTISGAGYNKREVTTSYPATKLLTLLLTPKVVDIQEVNLSTGYQKISKERATGSFSAVDNKLLQQQVTTNIIDRLPAITSGMTVSTGLTQNGQLMIRGLSTLNGPRTPLIVVDNFPYEGDISRINPNMVENITVLKDAAASSIWGAKAANGVIVITTKNSKFNQPLSVELTSNLTVSSKPDLSYSRQISTSDFIDVEMQLFNKGYYNSDINSPSHPVLTPVVDLLNKEKKGLISHQQAMQEIDRLRTIDVRDQYRKYMYLPLENNLYALNVSAGSSNLSWTSFLGFDDNTGNLGEKYQRLNTRLQNTWKPFDKLIVTTGVYFTNTDTNSGRSAYNTITMKGNWKIPYLEFADNQGNPLIVNSIFDQNYKNSLRGQGLLDWNYYPLTDWQHTKTKNKTTEIIINAGLNYKVLKGLDVDIKYQYQSLNGQNTALNDEESYNTRYMINSFAQLNSTGTIKFIIPKGGILDKGNTLTAINNWRGQLNYNNTFNKHNISAIAGGEIRQTVTDYESNRYYGYNPHDLSTAVVDYTQQYPNFITGENSFIEKNSSLRQINFNFLSFYANAVYTFDKKYIISGSVRRDASNLFGLKTNEQWNPFWSAGAAWNLSNEKFYQLTALPFLKLRGSLGFSGNIDPAMVAVTTIAYDPDVSVYTGGPTARIDQYFNPKLRWEMLRMINIGLDFTTKNNRITGSVEYYTKKGSNLFGQAPIDYTTGVTTLLWNVAGIEGNGLDIELKTKNIDKELKWNSIINFSSCHDKVTEYYLPTTFASDFIAAAGNTAPISGVVGLPVYSVFAYKWAGLDPATGEARGYLNGEISKEYAEIMASDKGIEELQYFGSAIPTSFGSFINSFGYRQFSLDLGITYKLGYWFRRNSINYTSLITSRDGNSDYAKRWQNPGDELLTNVPSLQLTANSARDDFYNGSAVLVEKGDHIRLQYLNIGYHLKEKMLKKTPFKNVHLYCAINNLGILWKANKAGIDPDYNWGTYSLKPVTSYSLGLRAQF</sequence>
<comment type="subcellular location">
    <subcellularLocation>
        <location evidence="1 7">Cell outer membrane</location>
        <topology evidence="1 7">Multi-pass membrane protein</topology>
    </subcellularLocation>
</comment>
<dbReference type="RefSeq" id="WP_196079748.1">
    <property type="nucleotide sequence ID" value="NZ_JADPVI010000002.1"/>
</dbReference>
<comment type="caution">
    <text evidence="10">The sequence shown here is derived from an EMBL/GenBank/DDBJ whole genome shotgun (WGS) entry which is preliminary data.</text>
</comment>
<dbReference type="NCBIfam" id="TIGR04057">
    <property type="entry name" value="SusC_RagA_signa"/>
    <property type="match status" value="1"/>
</dbReference>
<evidence type="ECO:0000256" key="3">
    <source>
        <dbReference type="ARBA" id="ARBA00022452"/>
    </source>
</evidence>
<dbReference type="InterPro" id="IPR012910">
    <property type="entry name" value="Plug_dom"/>
</dbReference>
<dbReference type="Gene3D" id="2.40.170.20">
    <property type="entry name" value="TonB-dependent receptor, beta-barrel domain"/>
    <property type="match status" value="1"/>
</dbReference>
<dbReference type="Gene3D" id="2.170.130.10">
    <property type="entry name" value="TonB-dependent receptor, plug domain"/>
    <property type="match status" value="1"/>
</dbReference>
<organism evidence="10 11">
    <name type="scientific">Kaistella gelatinilytica</name>
    <dbReference type="NCBI Taxonomy" id="2787636"/>
    <lineage>
        <taxon>Bacteria</taxon>
        <taxon>Pseudomonadati</taxon>
        <taxon>Bacteroidota</taxon>
        <taxon>Flavobacteriia</taxon>
        <taxon>Flavobacteriales</taxon>
        <taxon>Weeksellaceae</taxon>
        <taxon>Chryseobacterium group</taxon>
        <taxon>Kaistella</taxon>
    </lineage>
</organism>
<protein>
    <submittedName>
        <fullName evidence="10">SusC/RagA family TonB-linked outer membrane protein</fullName>
    </submittedName>
</protein>
<dbReference type="Proteomes" id="UP000660070">
    <property type="component" value="Unassembled WGS sequence"/>
</dbReference>
<dbReference type="SUPFAM" id="SSF49464">
    <property type="entry name" value="Carboxypeptidase regulatory domain-like"/>
    <property type="match status" value="1"/>
</dbReference>
<dbReference type="SUPFAM" id="SSF56935">
    <property type="entry name" value="Porins"/>
    <property type="match status" value="1"/>
</dbReference>
<dbReference type="Pfam" id="PF13715">
    <property type="entry name" value="CarbopepD_reg_2"/>
    <property type="match status" value="1"/>
</dbReference>
<dbReference type="PROSITE" id="PS52016">
    <property type="entry name" value="TONB_DEPENDENT_REC_3"/>
    <property type="match status" value="1"/>
</dbReference>
<evidence type="ECO:0000256" key="8">
    <source>
        <dbReference type="SAM" id="SignalP"/>
    </source>
</evidence>